<evidence type="ECO:0000256" key="6">
    <source>
        <dbReference type="ARBA" id="ARBA00022989"/>
    </source>
</evidence>
<keyword evidence="7 10" id="KW-0472">Membrane</keyword>
<dbReference type="OrthoDB" id="5913609at2759"/>
<dbReference type="InterPro" id="IPR016574">
    <property type="entry name" value="Nicalin"/>
</dbReference>
<dbReference type="PROSITE" id="PS00018">
    <property type="entry name" value="EF_HAND_1"/>
    <property type="match status" value="1"/>
</dbReference>
<dbReference type="Gene3D" id="3.40.630.10">
    <property type="entry name" value="Zn peptidases"/>
    <property type="match status" value="1"/>
</dbReference>
<dbReference type="PANTHER" id="PTHR31826">
    <property type="entry name" value="NICALIN"/>
    <property type="match status" value="1"/>
</dbReference>
<comment type="similarity">
    <text evidence="2">Belongs to the nicastrin family.</text>
</comment>
<evidence type="ECO:0000256" key="10">
    <source>
        <dbReference type="SAM" id="Phobius"/>
    </source>
</evidence>
<evidence type="ECO:0000256" key="9">
    <source>
        <dbReference type="ARBA" id="ARBA00034873"/>
    </source>
</evidence>
<dbReference type="Pfam" id="PF04389">
    <property type="entry name" value="Peptidase_M28"/>
    <property type="match status" value="1"/>
</dbReference>
<dbReference type="GO" id="GO:0009966">
    <property type="term" value="P:regulation of signal transduction"/>
    <property type="evidence" value="ECO:0007669"/>
    <property type="project" value="InterPro"/>
</dbReference>
<keyword evidence="3 10" id="KW-0812">Transmembrane</keyword>
<accession>A0A7J7JA37</accession>
<evidence type="ECO:0000259" key="11">
    <source>
        <dbReference type="Pfam" id="PF04389"/>
    </source>
</evidence>
<dbReference type="CDD" id="cd03882">
    <property type="entry name" value="M28_nicalin_like"/>
    <property type="match status" value="1"/>
</dbReference>
<dbReference type="EMBL" id="VXIV02002763">
    <property type="protein sequence ID" value="KAF6023099.1"/>
    <property type="molecule type" value="Genomic_DNA"/>
</dbReference>
<feature type="domain" description="Peptidase M28" evidence="11">
    <location>
        <begin position="18"/>
        <end position="169"/>
    </location>
</feature>
<dbReference type="GO" id="GO:0005789">
    <property type="term" value="C:endoplasmic reticulum membrane"/>
    <property type="evidence" value="ECO:0007669"/>
    <property type="project" value="UniProtKB-SubCell"/>
</dbReference>
<sequence>MNIHTPSSKKQDKYKTINLHGVLEGSGNADRLPTVLLVAHYDAMSGIPGLSYGADSNGSGAVALLELMRIFQRLFSSSNKPEYNIAFLLSGSAKLNYFGTKKWLEEMRESSKFPYLNQVESVICLDSIASQSSNLYIHISKPPKEGSANHQLIQHLKEAATEFGSSAEHIHKKIALAHSKLAWEHEQFAMSKMAGMTISSLENHKAPIRTSALDTRSSVTSQVLTQNIHVIGEAVARYIFSLSSNDSAKQVTVLDADLAVQRSMVKAWLDLLTSEPRAAQLLKPTSSLLISMEQAFQRYLQSVSRTTYTCDTRDPEFVLYDPVLDTMHVYSVKPAVFDLFLAVVIGAYLGVVYLLSLVSSILVGWYFVGEAVFVKNRIKFYY</sequence>
<evidence type="ECO:0000256" key="2">
    <source>
        <dbReference type="ARBA" id="ARBA00007717"/>
    </source>
</evidence>
<keyword evidence="4" id="KW-0732">Signal</keyword>
<evidence type="ECO:0000313" key="12">
    <source>
        <dbReference type="EMBL" id="KAF6023099.1"/>
    </source>
</evidence>
<evidence type="ECO:0000256" key="1">
    <source>
        <dbReference type="ARBA" id="ARBA00004389"/>
    </source>
</evidence>
<comment type="caution">
    <text evidence="12">The sequence shown here is derived from an EMBL/GenBank/DDBJ whole genome shotgun (WGS) entry which is preliminary data.</text>
</comment>
<dbReference type="InterPro" id="IPR018247">
    <property type="entry name" value="EF_Hand_1_Ca_BS"/>
</dbReference>
<evidence type="ECO:0000256" key="7">
    <source>
        <dbReference type="ARBA" id="ARBA00023136"/>
    </source>
</evidence>
<keyword evidence="8" id="KW-0325">Glycoprotein</keyword>
<organism evidence="12 13">
    <name type="scientific">Bugula neritina</name>
    <name type="common">Brown bryozoan</name>
    <name type="synonym">Sertularia neritina</name>
    <dbReference type="NCBI Taxonomy" id="10212"/>
    <lineage>
        <taxon>Eukaryota</taxon>
        <taxon>Metazoa</taxon>
        <taxon>Spiralia</taxon>
        <taxon>Lophotrochozoa</taxon>
        <taxon>Bryozoa</taxon>
        <taxon>Gymnolaemata</taxon>
        <taxon>Cheilostomatida</taxon>
        <taxon>Flustrina</taxon>
        <taxon>Buguloidea</taxon>
        <taxon>Bugulidae</taxon>
        <taxon>Bugula</taxon>
    </lineage>
</organism>
<keyword evidence="13" id="KW-1185">Reference proteome</keyword>
<dbReference type="InterPro" id="IPR007484">
    <property type="entry name" value="Peptidase_M28"/>
</dbReference>
<reference evidence="12" key="1">
    <citation type="submission" date="2020-06" db="EMBL/GenBank/DDBJ databases">
        <title>Draft genome of Bugula neritina, a colonial animal packing powerful symbionts and potential medicines.</title>
        <authorList>
            <person name="Rayko M."/>
        </authorList>
    </citation>
    <scope>NUCLEOTIDE SEQUENCE [LARGE SCALE GENOMIC DNA]</scope>
    <source>
        <strain evidence="12">Kwan_BN1</strain>
    </source>
</reference>
<evidence type="ECO:0000313" key="13">
    <source>
        <dbReference type="Proteomes" id="UP000593567"/>
    </source>
</evidence>
<dbReference type="SUPFAM" id="SSF53187">
    <property type="entry name" value="Zn-dependent exopeptidases"/>
    <property type="match status" value="1"/>
</dbReference>
<evidence type="ECO:0000256" key="3">
    <source>
        <dbReference type="ARBA" id="ARBA00022692"/>
    </source>
</evidence>
<evidence type="ECO:0000256" key="4">
    <source>
        <dbReference type="ARBA" id="ARBA00022729"/>
    </source>
</evidence>
<dbReference type="Proteomes" id="UP000593567">
    <property type="component" value="Unassembled WGS sequence"/>
</dbReference>
<protein>
    <recommendedName>
        <fullName evidence="9">BOS complex subunit NCLN</fullName>
    </recommendedName>
</protein>
<proteinExistence type="inferred from homology"/>
<evidence type="ECO:0000256" key="5">
    <source>
        <dbReference type="ARBA" id="ARBA00022824"/>
    </source>
</evidence>
<keyword evidence="6 10" id="KW-1133">Transmembrane helix</keyword>
<comment type="subcellular location">
    <subcellularLocation>
        <location evidence="1">Endoplasmic reticulum membrane</location>
        <topology evidence="1">Single-pass membrane protein</topology>
    </subcellularLocation>
</comment>
<name>A0A7J7JA37_BUGNE</name>
<evidence type="ECO:0000256" key="8">
    <source>
        <dbReference type="ARBA" id="ARBA00023180"/>
    </source>
</evidence>
<feature type="transmembrane region" description="Helical" evidence="10">
    <location>
        <begin position="339"/>
        <end position="368"/>
    </location>
</feature>
<keyword evidence="5" id="KW-0256">Endoplasmic reticulum</keyword>
<dbReference type="AlphaFoldDB" id="A0A7J7JA37"/>
<gene>
    <name evidence="12" type="ORF">EB796_018588</name>
</gene>